<gene>
    <name evidence="9" type="ORF">SAMN04487987_10557</name>
</gene>
<protein>
    <submittedName>
        <fullName evidence="9">Outer membrane protein TolC</fullName>
    </submittedName>
</protein>
<evidence type="ECO:0000256" key="2">
    <source>
        <dbReference type="ARBA" id="ARBA00007613"/>
    </source>
</evidence>
<proteinExistence type="inferred from homology"/>
<dbReference type="EMBL" id="FOMI01000005">
    <property type="protein sequence ID" value="SFD15423.1"/>
    <property type="molecule type" value="Genomic_DNA"/>
</dbReference>
<reference evidence="10" key="1">
    <citation type="submission" date="2016-10" db="EMBL/GenBank/DDBJ databases">
        <authorList>
            <person name="Varghese N."/>
            <person name="Submissions S."/>
        </authorList>
    </citation>
    <scope>NUCLEOTIDE SEQUENCE [LARGE SCALE GENOMIC DNA]</scope>
    <source>
        <strain evidence="10">DSM 25730</strain>
    </source>
</reference>
<evidence type="ECO:0000313" key="9">
    <source>
        <dbReference type="EMBL" id="SFD15423.1"/>
    </source>
</evidence>
<keyword evidence="6" id="KW-0472">Membrane</keyword>
<dbReference type="PANTHER" id="PTHR30026:SF20">
    <property type="entry name" value="OUTER MEMBRANE PROTEIN TOLC"/>
    <property type="match status" value="1"/>
</dbReference>
<dbReference type="InterPro" id="IPR051906">
    <property type="entry name" value="TolC-like"/>
</dbReference>
<feature type="signal peptide" evidence="8">
    <location>
        <begin position="1"/>
        <end position="19"/>
    </location>
</feature>
<evidence type="ECO:0000256" key="5">
    <source>
        <dbReference type="ARBA" id="ARBA00022692"/>
    </source>
</evidence>
<dbReference type="GO" id="GO:1990281">
    <property type="term" value="C:efflux pump complex"/>
    <property type="evidence" value="ECO:0007669"/>
    <property type="project" value="TreeGrafter"/>
</dbReference>
<keyword evidence="10" id="KW-1185">Reference proteome</keyword>
<dbReference type="SUPFAM" id="SSF56954">
    <property type="entry name" value="Outer membrane efflux proteins (OEP)"/>
    <property type="match status" value="1"/>
</dbReference>
<sequence length="440" mass="50178">MKYFLLLILSFLSFGVTHSQTNGELELTLEGCFILAIRNNLDLKQSEMEVEKQKLLSKRAKKHFLPVVGTGFSQYYDFGFNINPFTNTRVNDDFLSNDLYLNASMDLINFSSFSKVKRTTTNVKKSIADAKIAKRDLLLTIAQFYLDVMFNDEYLKLLNNQLAESNKQINRLNDALSYGYIAKSELYDAIAEHAIDKKNVALGENSKNRALLNLLYLLNYNVDTNKVVFYDNLFEVDETALKSKTYYIDKVLLNNPIASSAEYDVDITKALVGEIKGKTMPKLSVRYHLETFYVKNLSEDSENLVPFSTQLRTNKTNAIGATLSIPIFNGLKNSYDIQVAKLDHQKAVMAKQLVHNNLVFEVEKAYQDISDAIVEYKSSSEVLLSATESFRTSKLKYEEGKINAFNFAIAKRNLLKSEVDVITAKYKWYFNSVKLNLITD</sequence>
<keyword evidence="8" id="KW-0732">Signal</keyword>
<name>A0A1I1Q861_9FLAO</name>
<dbReference type="Gene3D" id="1.20.1600.10">
    <property type="entry name" value="Outer membrane efflux proteins (OEP)"/>
    <property type="match status" value="1"/>
</dbReference>
<feature type="chain" id="PRO_5011675600" evidence="8">
    <location>
        <begin position="20"/>
        <end position="440"/>
    </location>
</feature>
<evidence type="ECO:0000256" key="3">
    <source>
        <dbReference type="ARBA" id="ARBA00022448"/>
    </source>
</evidence>
<keyword evidence="4" id="KW-1134">Transmembrane beta strand</keyword>
<comment type="similarity">
    <text evidence="2">Belongs to the outer membrane factor (OMF) (TC 1.B.17) family.</text>
</comment>
<dbReference type="GO" id="GO:0015288">
    <property type="term" value="F:porin activity"/>
    <property type="evidence" value="ECO:0007669"/>
    <property type="project" value="TreeGrafter"/>
</dbReference>
<dbReference type="Proteomes" id="UP000199439">
    <property type="component" value="Unassembled WGS sequence"/>
</dbReference>
<dbReference type="RefSeq" id="WP_092851390.1">
    <property type="nucleotide sequence ID" value="NZ_FOMI01000005.1"/>
</dbReference>
<organism evidence="9 10">
    <name type="scientific">Algibacter pectinivorans</name>
    <dbReference type="NCBI Taxonomy" id="870482"/>
    <lineage>
        <taxon>Bacteria</taxon>
        <taxon>Pseudomonadati</taxon>
        <taxon>Bacteroidota</taxon>
        <taxon>Flavobacteriia</taxon>
        <taxon>Flavobacteriales</taxon>
        <taxon>Flavobacteriaceae</taxon>
        <taxon>Algibacter</taxon>
    </lineage>
</organism>
<evidence type="ECO:0000256" key="6">
    <source>
        <dbReference type="ARBA" id="ARBA00023136"/>
    </source>
</evidence>
<keyword evidence="7" id="KW-0998">Cell outer membrane</keyword>
<dbReference type="PANTHER" id="PTHR30026">
    <property type="entry name" value="OUTER MEMBRANE PROTEIN TOLC"/>
    <property type="match status" value="1"/>
</dbReference>
<comment type="subcellular location">
    <subcellularLocation>
        <location evidence="1">Cell outer membrane</location>
    </subcellularLocation>
</comment>
<evidence type="ECO:0000256" key="7">
    <source>
        <dbReference type="ARBA" id="ARBA00023237"/>
    </source>
</evidence>
<dbReference type="GO" id="GO:0009279">
    <property type="term" value="C:cell outer membrane"/>
    <property type="evidence" value="ECO:0007669"/>
    <property type="project" value="UniProtKB-SubCell"/>
</dbReference>
<evidence type="ECO:0000256" key="8">
    <source>
        <dbReference type="SAM" id="SignalP"/>
    </source>
</evidence>
<evidence type="ECO:0000256" key="4">
    <source>
        <dbReference type="ARBA" id="ARBA00022452"/>
    </source>
</evidence>
<dbReference type="OrthoDB" id="9811587at2"/>
<keyword evidence="3" id="KW-0813">Transport</keyword>
<evidence type="ECO:0000256" key="1">
    <source>
        <dbReference type="ARBA" id="ARBA00004442"/>
    </source>
</evidence>
<accession>A0A1I1Q861</accession>
<dbReference type="InterPro" id="IPR003423">
    <property type="entry name" value="OMP_efflux"/>
</dbReference>
<dbReference type="STRING" id="870482.SAMN04487987_10557"/>
<dbReference type="Pfam" id="PF02321">
    <property type="entry name" value="OEP"/>
    <property type="match status" value="1"/>
</dbReference>
<dbReference type="GO" id="GO:0015562">
    <property type="term" value="F:efflux transmembrane transporter activity"/>
    <property type="evidence" value="ECO:0007669"/>
    <property type="project" value="InterPro"/>
</dbReference>
<dbReference type="AlphaFoldDB" id="A0A1I1Q861"/>
<evidence type="ECO:0000313" key="10">
    <source>
        <dbReference type="Proteomes" id="UP000199439"/>
    </source>
</evidence>
<keyword evidence="5" id="KW-0812">Transmembrane</keyword>